<reference evidence="2 3" key="1">
    <citation type="submission" date="2019-06" db="EMBL/GenBank/DDBJ databases">
        <title>Sequencing the genomes of 1000 actinobacteria strains.</title>
        <authorList>
            <person name="Klenk H.-P."/>
        </authorList>
    </citation>
    <scope>NUCLEOTIDE SEQUENCE [LARGE SCALE GENOMIC DNA]</scope>
    <source>
        <strain evidence="2 3">DSM 26477</strain>
    </source>
</reference>
<dbReference type="RefSeq" id="WP_141880094.1">
    <property type="nucleotide sequence ID" value="NZ_VFOM01000001.1"/>
</dbReference>
<organism evidence="2 3">
    <name type="scientific">Homoserinimonas aerilata</name>
    <dbReference type="NCBI Taxonomy" id="1162970"/>
    <lineage>
        <taxon>Bacteria</taxon>
        <taxon>Bacillati</taxon>
        <taxon>Actinomycetota</taxon>
        <taxon>Actinomycetes</taxon>
        <taxon>Micrococcales</taxon>
        <taxon>Microbacteriaceae</taxon>
        <taxon>Homoserinimonas</taxon>
    </lineage>
</organism>
<feature type="transmembrane region" description="Helical" evidence="1">
    <location>
        <begin position="91"/>
        <end position="114"/>
    </location>
</feature>
<dbReference type="AlphaFoldDB" id="A0A542YIJ0"/>
<evidence type="ECO:0000313" key="3">
    <source>
        <dbReference type="Proteomes" id="UP000317998"/>
    </source>
</evidence>
<keyword evidence="3" id="KW-1185">Reference proteome</keyword>
<dbReference type="Proteomes" id="UP000317998">
    <property type="component" value="Unassembled WGS sequence"/>
</dbReference>
<keyword evidence="1" id="KW-0472">Membrane</keyword>
<feature type="transmembrane region" description="Helical" evidence="1">
    <location>
        <begin position="120"/>
        <end position="142"/>
    </location>
</feature>
<protein>
    <recommendedName>
        <fullName evidence="4">DUF1345 domain-containing protein</fullName>
    </recommendedName>
</protein>
<proteinExistence type="predicted"/>
<keyword evidence="1" id="KW-1133">Transmembrane helix</keyword>
<feature type="transmembrane region" description="Helical" evidence="1">
    <location>
        <begin position="220"/>
        <end position="240"/>
    </location>
</feature>
<comment type="caution">
    <text evidence="2">The sequence shown here is derived from an EMBL/GenBank/DDBJ whole genome shotgun (WGS) entry which is preliminary data.</text>
</comment>
<evidence type="ECO:0000313" key="2">
    <source>
        <dbReference type="EMBL" id="TQL47893.1"/>
    </source>
</evidence>
<evidence type="ECO:0008006" key="4">
    <source>
        <dbReference type="Google" id="ProtNLM"/>
    </source>
</evidence>
<evidence type="ECO:0000256" key="1">
    <source>
        <dbReference type="SAM" id="Phobius"/>
    </source>
</evidence>
<sequence length="245" mass="26518">MDTAAGNDPGAENHDAAVERDARAEHRWPAVVALAVALILYALLPSDILSVPLRFTMVGLAIVMLVPVVLLNPHRLRRQTTWSRWLSVGQAVVLVVANQVALVQLIFLLISSGTKDGPSLLVAAVQVWVTNVIAFALVYWEIDRGGPVTRRHDARTELPSADYRFAQDEDHDAIDEVAARSSARIDWTPSFVDYLYESATNSMAFSPGAAMPLSPRIKGLMLVQAFGGFVMLALVIAHAVGQLGG</sequence>
<name>A0A542YIJ0_9MICO</name>
<accession>A0A542YIJ0</accession>
<feature type="transmembrane region" description="Helical" evidence="1">
    <location>
        <begin position="51"/>
        <end position="71"/>
    </location>
</feature>
<dbReference type="EMBL" id="VFOM01000001">
    <property type="protein sequence ID" value="TQL47893.1"/>
    <property type="molecule type" value="Genomic_DNA"/>
</dbReference>
<dbReference type="OrthoDB" id="5402524at2"/>
<keyword evidence="1" id="KW-0812">Transmembrane</keyword>
<feature type="transmembrane region" description="Helical" evidence="1">
    <location>
        <begin position="28"/>
        <end position="45"/>
    </location>
</feature>
<gene>
    <name evidence="2" type="ORF">FB562_0966</name>
</gene>